<evidence type="ECO:0000259" key="1">
    <source>
        <dbReference type="PROSITE" id="PS50878"/>
    </source>
</evidence>
<dbReference type="Gene3D" id="3.30.70.270">
    <property type="match status" value="2"/>
</dbReference>
<evidence type="ECO:0000313" key="2">
    <source>
        <dbReference type="EMBL" id="KAE8929980.1"/>
    </source>
</evidence>
<dbReference type="PROSITE" id="PS50878">
    <property type="entry name" value="RT_POL"/>
    <property type="match status" value="1"/>
</dbReference>
<feature type="domain" description="Reverse transcriptase" evidence="1">
    <location>
        <begin position="1"/>
        <end position="101"/>
    </location>
</feature>
<dbReference type="EMBL" id="QXGF01001442">
    <property type="protein sequence ID" value="KAE8929980.1"/>
    <property type="molecule type" value="Genomic_DNA"/>
</dbReference>
<dbReference type="PANTHER" id="PTHR33064:SF37">
    <property type="entry name" value="RIBONUCLEASE H"/>
    <property type="match status" value="1"/>
</dbReference>
<protein>
    <recommendedName>
        <fullName evidence="1">Reverse transcriptase domain-containing protein</fullName>
    </recommendedName>
</protein>
<dbReference type="InterPro" id="IPR043128">
    <property type="entry name" value="Rev_trsase/Diguanyl_cyclase"/>
</dbReference>
<dbReference type="AlphaFoldDB" id="A0A6A3EFL3"/>
<comment type="caution">
    <text evidence="2">The sequence shown here is derived from an EMBL/GenBank/DDBJ whole genome shotgun (WGS) entry which is preliminary data.</text>
</comment>
<gene>
    <name evidence="2" type="ORF">PF009_g19928</name>
</gene>
<proteinExistence type="predicted"/>
<dbReference type="Proteomes" id="UP000429523">
    <property type="component" value="Unassembled WGS sequence"/>
</dbReference>
<reference evidence="2 3" key="1">
    <citation type="submission" date="2018-08" db="EMBL/GenBank/DDBJ databases">
        <title>Genomic investigation of the strawberry pathogen Phytophthora fragariae indicates pathogenicity is determined by transcriptional variation in three key races.</title>
        <authorList>
            <person name="Adams T.M."/>
            <person name="Armitage A.D."/>
            <person name="Sobczyk M.K."/>
            <person name="Bates H.J."/>
            <person name="Dunwell J.M."/>
            <person name="Nellist C.F."/>
            <person name="Harrison R.J."/>
        </authorList>
    </citation>
    <scope>NUCLEOTIDE SEQUENCE [LARGE SCALE GENOMIC DNA]</scope>
    <source>
        <strain evidence="2 3">NOV-9</strain>
    </source>
</reference>
<evidence type="ECO:0000313" key="3">
    <source>
        <dbReference type="Proteomes" id="UP000429523"/>
    </source>
</evidence>
<dbReference type="Pfam" id="PF00078">
    <property type="entry name" value="RVT_1"/>
    <property type="match status" value="1"/>
</dbReference>
<accession>A0A6A3EFL3</accession>
<dbReference type="PANTHER" id="PTHR33064">
    <property type="entry name" value="POL PROTEIN"/>
    <property type="match status" value="1"/>
</dbReference>
<dbReference type="InterPro" id="IPR051320">
    <property type="entry name" value="Viral_Replic_Matur_Polypro"/>
</dbReference>
<dbReference type="InterPro" id="IPR000477">
    <property type="entry name" value="RT_dom"/>
</dbReference>
<name>A0A6A3EFL3_9STRA</name>
<dbReference type="SUPFAM" id="SSF56672">
    <property type="entry name" value="DNA/RNA polymerases"/>
    <property type="match status" value="1"/>
</dbReference>
<organism evidence="2 3">
    <name type="scientific">Phytophthora fragariae</name>
    <dbReference type="NCBI Taxonomy" id="53985"/>
    <lineage>
        <taxon>Eukaryota</taxon>
        <taxon>Sar</taxon>
        <taxon>Stramenopiles</taxon>
        <taxon>Oomycota</taxon>
        <taxon>Peronosporomycetes</taxon>
        <taxon>Peronosporales</taxon>
        <taxon>Peronosporaceae</taxon>
        <taxon>Phytophthora</taxon>
    </lineage>
</organism>
<sequence length="188" mass="21594">MCQEFLSYMTDENIFTPRRVLQCCSDAAIFFQKTMETCFASLLYEHLLIWIDDVLLYVDDIDTYLDKLAEFFSLLNQFGLKLSAKKCSLYQSEVKWCGRLINHQGVRHDPERIDTLRAMPYPKTAGELQQSVCAINWMRESIVAFARQVAPLQKCLDAALASTRRTRRAAAGMHSNVSYRATPSRNCC</sequence>
<dbReference type="InterPro" id="IPR043502">
    <property type="entry name" value="DNA/RNA_pol_sf"/>
</dbReference>